<dbReference type="EMBL" id="UINC01002856">
    <property type="protein sequence ID" value="SVA00982.1"/>
    <property type="molecule type" value="Genomic_DNA"/>
</dbReference>
<evidence type="ECO:0000256" key="5">
    <source>
        <dbReference type="ARBA" id="ARBA00023004"/>
    </source>
</evidence>
<organism evidence="8">
    <name type="scientific">marine metagenome</name>
    <dbReference type="NCBI Taxonomy" id="408172"/>
    <lineage>
        <taxon>unclassified sequences</taxon>
        <taxon>metagenomes</taxon>
        <taxon>ecological metagenomes</taxon>
    </lineage>
</organism>
<dbReference type="AlphaFoldDB" id="A0A381SA60"/>
<evidence type="ECO:0000313" key="8">
    <source>
        <dbReference type="EMBL" id="SVA00982.1"/>
    </source>
</evidence>
<protein>
    <recommendedName>
        <fullName evidence="7">Cytochrome c domain-containing protein</fullName>
    </recommendedName>
</protein>
<feature type="transmembrane region" description="Helical" evidence="6">
    <location>
        <begin position="12"/>
        <end position="31"/>
    </location>
</feature>
<keyword evidence="3" id="KW-0479">Metal-binding</keyword>
<dbReference type="GO" id="GO:0020037">
    <property type="term" value="F:heme binding"/>
    <property type="evidence" value="ECO:0007669"/>
    <property type="project" value="InterPro"/>
</dbReference>
<keyword evidence="6" id="KW-0812">Transmembrane</keyword>
<dbReference type="InterPro" id="IPR002323">
    <property type="entry name" value="Cyt_CIE"/>
</dbReference>
<keyword evidence="6" id="KW-1133">Transmembrane helix</keyword>
<dbReference type="GO" id="GO:0009055">
    <property type="term" value="F:electron transfer activity"/>
    <property type="evidence" value="ECO:0007669"/>
    <property type="project" value="InterPro"/>
</dbReference>
<gene>
    <name evidence="8" type="ORF">METZ01_LOCUS53836</name>
</gene>
<dbReference type="PANTHER" id="PTHR40942:SF4">
    <property type="entry name" value="CYTOCHROME C5"/>
    <property type="match status" value="1"/>
</dbReference>
<sequence length="173" mass="18700">VSDSGLGFSYKRFIALIVVFACCILLFEFVGDLGGGLIKSQVEDTTSKYNKNRGPEDRISPVFVLKKNQQQKSNIITAETVPAPLATTMNGEEVYNSACLVCHTTGAGGAPLLGDSATWEVRMEQGIETLMEHAIEGYMSDGGIMPAKGGRLDLSDQEVENAVVYMLENSKDQ</sequence>
<dbReference type="PANTHER" id="PTHR40942">
    <property type="match status" value="1"/>
</dbReference>
<dbReference type="PRINTS" id="PR00607">
    <property type="entry name" value="CYTCHROMECIE"/>
</dbReference>
<reference evidence="8" key="1">
    <citation type="submission" date="2018-05" db="EMBL/GenBank/DDBJ databases">
        <authorList>
            <person name="Lanie J.A."/>
            <person name="Ng W.-L."/>
            <person name="Kazmierczak K.M."/>
            <person name="Andrzejewski T.M."/>
            <person name="Davidsen T.M."/>
            <person name="Wayne K.J."/>
            <person name="Tettelin H."/>
            <person name="Glass J.I."/>
            <person name="Rusch D."/>
            <person name="Podicherti R."/>
            <person name="Tsui H.-C.T."/>
            <person name="Winkler M.E."/>
        </authorList>
    </citation>
    <scope>NUCLEOTIDE SEQUENCE</scope>
</reference>
<keyword evidence="4" id="KW-0249">Electron transport</keyword>
<keyword evidence="2" id="KW-0349">Heme</keyword>
<evidence type="ECO:0000256" key="1">
    <source>
        <dbReference type="ARBA" id="ARBA00022448"/>
    </source>
</evidence>
<proteinExistence type="predicted"/>
<keyword evidence="5" id="KW-0408">Iron</keyword>
<keyword evidence="6" id="KW-0472">Membrane</keyword>
<evidence type="ECO:0000256" key="3">
    <source>
        <dbReference type="ARBA" id="ARBA00022723"/>
    </source>
</evidence>
<dbReference type="InterPro" id="IPR036909">
    <property type="entry name" value="Cyt_c-like_dom_sf"/>
</dbReference>
<evidence type="ECO:0000256" key="6">
    <source>
        <dbReference type="SAM" id="Phobius"/>
    </source>
</evidence>
<dbReference type="Pfam" id="PF13442">
    <property type="entry name" value="Cytochrome_CBB3"/>
    <property type="match status" value="1"/>
</dbReference>
<evidence type="ECO:0000259" key="7">
    <source>
        <dbReference type="PROSITE" id="PS51007"/>
    </source>
</evidence>
<dbReference type="Gene3D" id="1.10.760.10">
    <property type="entry name" value="Cytochrome c-like domain"/>
    <property type="match status" value="1"/>
</dbReference>
<feature type="non-terminal residue" evidence="8">
    <location>
        <position position="1"/>
    </location>
</feature>
<feature type="domain" description="Cytochrome c" evidence="7">
    <location>
        <begin position="86"/>
        <end position="170"/>
    </location>
</feature>
<dbReference type="SUPFAM" id="SSF46626">
    <property type="entry name" value="Cytochrome c"/>
    <property type="match status" value="1"/>
</dbReference>
<evidence type="ECO:0000256" key="4">
    <source>
        <dbReference type="ARBA" id="ARBA00022982"/>
    </source>
</evidence>
<keyword evidence="1" id="KW-0813">Transport</keyword>
<accession>A0A381SA60</accession>
<evidence type="ECO:0000256" key="2">
    <source>
        <dbReference type="ARBA" id="ARBA00022617"/>
    </source>
</evidence>
<name>A0A381SA60_9ZZZZ</name>
<dbReference type="GO" id="GO:0005506">
    <property type="term" value="F:iron ion binding"/>
    <property type="evidence" value="ECO:0007669"/>
    <property type="project" value="InterPro"/>
</dbReference>
<dbReference type="InterPro" id="IPR009056">
    <property type="entry name" value="Cyt_c-like_dom"/>
</dbReference>
<dbReference type="PROSITE" id="PS51007">
    <property type="entry name" value="CYTC"/>
    <property type="match status" value="1"/>
</dbReference>